<dbReference type="SUPFAM" id="SSF50630">
    <property type="entry name" value="Acid proteases"/>
    <property type="match status" value="1"/>
</dbReference>
<evidence type="ECO:0000256" key="2">
    <source>
        <dbReference type="ARBA" id="ARBA00022670"/>
    </source>
</evidence>
<accession>A0ABR0SP85</accession>
<evidence type="ECO:0000259" key="6">
    <source>
        <dbReference type="PROSITE" id="PS51767"/>
    </source>
</evidence>
<dbReference type="PANTHER" id="PTHR47966">
    <property type="entry name" value="BETA-SITE APP-CLEAVING ENZYME, ISOFORM A-RELATED"/>
    <property type="match status" value="1"/>
</dbReference>
<proteinExistence type="inferred from homology"/>
<dbReference type="PANTHER" id="PTHR47966:SF2">
    <property type="entry name" value="ASPERGILLOPEPSIN-1-RELATED"/>
    <property type="match status" value="1"/>
</dbReference>
<dbReference type="PROSITE" id="PS51767">
    <property type="entry name" value="PEPTIDASE_A1"/>
    <property type="match status" value="1"/>
</dbReference>
<keyword evidence="5" id="KW-0732">Signal</keyword>
<evidence type="ECO:0000256" key="3">
    <source>
        <dbReference type="ARBA" id="ARBA00022750"/>
    </source>
</evidence>
<name>A0ABR0SP85_9HYPO</name>
<keyword evidence="3" id="KW-0064">Aspartyl protease</keyword>
<feature type="domain" description="Peptidase A1" evidence="6">
    <location>
        <begin position="91"/>
        <end position="388"/>
    </location>
</feature>
<dbReference type="InterPro" id="IPR021109">
    <property type="entry name" value="Peptidase_aspartic_dom_sf"/>
</dbReference>
<dbReference type="InterPro" id="IPR034163">
    <property type="entry name" value="Aspergillopepsin-like_cat_dom"/>
</dbReference>
<keyword evidence="2" id="KW-0645">Protease</keyword>
<dbReference type="PRINTS" id="PR00792">
    <property type="entry name" value="PEPSIN"/>
</dbReference>
<evidence type="ECO:0000313" key="7">
    <source>
        <dbReference type="EMBL" id="KAK5993987.1"/>
    </source>
</evidence>
<evidence type="ECO:0000256" key="4">
    <source>
        <dbReference type="ARBA" id="ARBA00022801"/>
    </source>
</evidence>
<evidence type="ECO:0000256" key="5">
    <source>
        <dbReference type="SAM" id="SignalP"/>
    </source>
</evidence>
<keyword evidence="4" id="KW-0378">Hydrolase</keyword>
<feature type="signal peptide" evidence="5">
    <location>
        <begin position="1"/>
        <end position="22"/>
    </location>
</feature>
<dbReference type="EMBL" id="JAVFKD010000012">
    <property type="protein sequence ID" value="KAK5993987.1"/>
    <property type="molecule type" value="Genomic_DNA"/>
</dbReference>
<dbReference type="InterPro" id="IPR033121">
    <property type="entry name" value="PEPTIDASE_A1"/>
</dbReference>
<reference evidence="7 8" key="1">
    <citation type="submission" date="2024-01" db="EMBL/GenBank/DDBJ databases">
        <title>Complete genome of Cladobotryum mycophilum ATHUM6906.</title>
        <authorList>
            <person name="Christinaki A.C."/>
            <person name="Myridakis A.I."/>
            <person name="Kouvelis V.N."/>
        </authorList>
    </citation>
    <scope>NUCLEOTIDE SEQUENCE [LARGE SCALE GENOMIC DNA]</scope>
    <source>
        <strain evidence="7 8">ATHUM6906</strain>
    </source>
</reference>
<evidence type="ECO:0000313" key="8">
    <source>
        <dbReference type="Proteomes" id="UP001338125"/>
    </source>
</evidence>
<dbReference type="Gene3D" id="2.40.70.10">
    <property type="entry name" value="Acid Proteases"/>
    <property type="match status" value="2"/>
</dbReference>
<keyword evidence="8" id="KW-1185">Reference proteome</keyword>
<comment type="similarity">
    <text evidence="1">Belongs to the peptidase A1 family.</text>
</comment>
<comment type="caution">
    <text evidence="7">The sequence shown here is derived from an EMBL/GenBank/DDBJ whole genome shotgun (WGS) entry which is preliminary data.</text>
</comment>
<dbReference type="Pfam" id="PF00026">
    <property type="entry name" value="Asp"/>
    <property type="match status" value="1"/>
</dbReference>
<dbReference type="CDD" id="cd06097">
    <property type="entry name" value="Aspergillopepsin_like"/>
    <property type="match status" value="1"/>
</dbReference>
<gene>
    <name evidence="7" type="ORF">PT974_07426</name>
</gene>
<protein>
    <submittedName>
        <fullName evidence="7">Endothiapepsin</fullName>
    </submittedName>
</protein>
<organism evidence="7 8">
    <name type="scientific">Cladobotryum mycophilum</name>
    <dbReference type="NCBI Taxonomy" id="491253"/>
    <lineage>
        <taxon>Eukaryota</taxon>
        <taxon>Fungi</taxon>
        <taxon>Dikarya</taxon>
        <taxon>Ascomycota</taxon>
        <taxon>Pezizomycotina</taxon>
        <taxon>Sordariomycetes</taxon>
        <taxon>Hypocreomycetidae</taxon>
        <taxon>Hypocreales</taxon>
        <taxon>Hypocreaceae</taxon>
        <taxon>Cladobotryum</taxon>
    </lineage>
</organism>
<evidence type="ECO:0000256" key="1">
    <source>
        <dbReference type="ARBA" id="ARBA00007447"/>
    </source>
</evidence>
<dbReference type="Proteomes" id="UP001338125">
    <property type="component" value="Unassembled WGS sequence"/>
</dbReference>
<dbReference type="InterPro" id="IPR001461">
    <property type="entry name" value="Aspartic_peptidase_A1"/>
</dbReference>
<sequence>MQPATSFGSFLVAALTVTLAAGSVIPSIAPGSFEIKRAANPNFTSRNGPLALARVYMKYGSPVPESLIQAVDKVEKIKAAQLSKRVTGSAPASPREIGTPAQTLHLNFDSGSSDLWVMSTETDGDTSKHSIFDPEKSTSTKKLTGASWDIEYGDGSTSSGDVYIDTVSVGPLTFDSQAVESAKNTSGHFIQGANDGVLGLAFGSLNTVTPDPQKTFFENIAPTLDANLFVADLRHDTPGSYTFGSIPEEAGEVLYAPADTSGGFWQFSTSNSLGGESFDTIADTGTTLIVLSPSRAEAYYKQIKSAVNDKTEGGYIFDCNDEVPDYTFTVGGGTITIPNSLIRYDQYEETCFGGIQTAEGIPVDIFGDVALKAAYVVFDAGNNQVGWAQKN</sequence>
<feature type="chain" id="PRO_5046694184" evidence="5">
    <location>
        <begin position="23"/>
        <end position="391"/>
    </location>
</feature>